<evidence type="ECO:0000313" key="1">
    <source>
        <dbReference type="EMBL" id="TKS15569.1"/>
    </source>
</evidence>
<reference evidence="1" key="1">
    <citation type="submission" date="2018-10" db="EMBL/GenBank/DDBJ databases">
        <title>Population genomic analysis revealed the cold adaptation of white poplar.</title>
        <authorList>
            <person name="Liu Y.-J."/>
        </authorList>
    </citation>
    <scope>NUCLEOTIDE SEQUENCE [LARGE SCALE GENOMIC DNA]</scope>
    <source>
        <strain evidence="1">PAL-ZL1</strain>
    </source>
</reference>
<gene>
    <name evidence="1" type="ORF">D5086_0000032640</name>
</gene>
<dbReference type="Gene3D" id="3.80.10.10">
    <property type="entry name" value="Ribonuclease Inhibitor"/>
    <property type="match status" value="1"/>
</dbReference>
<sequence>MKRLPKSIFKLQNLQALLVGAKGLEELPKDMRCMINRRFLFLVTNQKRFLEGAIGCLECLQTLFIVRRKNLEFLCDDMQGLRSLRVRFTWNSFSFTREKEQDRLSLVFLLMVIRRLQCIRCCC</sequence>
<dbReference type="EMBL" id="RCHU01000088">
    <property type="protein sequence ID" value="TKS15569.1"/>
    <property type="molecule type" value="Genomic_DNA"/>
</dbReference>
<dbReference type="SUPFAM" id="SSF52058">
    <property type="entry name" value="L domain-like"/>
    <property type="match status" value="1"/>
</dbReference>
<name>A0A4U5QYD7_POPAL</name>
<comment type="caution">
    <text evidence="1">The sequence shown here is derived from an EMBL/GenBank/DDBJ whole genome shotgun (WGS) entry which is preliminary data.</text>
</comment>
<dbReference type="AlphaFoldDB" id="A0A4U5QYD7"/>
<protein>
    <submittedName>
        <fullName evidence="1">Uncharacterized protein</fullName>
    </submittedName>
</protein>
<accession>A0A4U5QYD7</accession>
<organism evidence="1">
    <name type="scientific">Populus alba</name>
    <name type="common">White poplar</name>
    <dbReference type="NCBI Taxonomy" id="43335"/>
    <lineage>
        <taxon>Eukaryota</taxon>
        <taxon>Viridiplantae</taxon>
        <taxon>Streptophyta</taxon>
        <taxon>Embryophyta</taxon>
        <taxon>Tracheophyta</taxon>
        <taxon>Spermatophyta</taxon>
        <taxon>Magnoliopsida</taxon>
        <taxon>eudicotyledons</taxon>
        <taxon>Gunneridae</taxon>
        <taxon>Pentapetalae</taxon>
        <taxon>rosids</taxon>
        <taxon>fabids</taxon>
        <taxon>Malpighiales</taxon>
        <taxon>Salicaceae</taxon>
        <taxon>Saliceae</taxon>
        <taxon>Populus</taxon>
    </lineage>
</organism>
<dbReference type="InterPro" id="IPR032675">
    <property type="entry name" value="LRR_dom_sf"/>
</dbReference>
<proteinExistence type="predicted"/>